<dbReference type="OrthoDB" id="6021410at2"/>
<dbReference type="Proteomes" id="UP000033070">
    <property type="component" value="Chromosome"/>
</dbReference>
<sequence>MGGLFGGGGQNIATSETRLGAIRFQTSAFGYPIPILYGQNRISGNLIWYGNFTPIAHTTTQSAGGKGGGGGTSSNTTYTYTTGLMIGLCEGQVAGIQRIWQGKNVMTLAQARLTQYVGAPGQAAWGFLTTSFAGQDLNYPNLAYVCSSNFDLGNSANLPNLSYEMAGKLRYSAAIVDANPASFIADFLTNDSYGALFPAGKLGSMSQFSNYCVANGIFLSPVVDAQKSAAEWITQWLKACNSTVIFSDGVLKFIPYGDEVVTGNGVTFTPSLTPLYDLTDDDFIGDTGSDPVIVTRTPQSDAFNRMQVEFSSRANNYNPEIAEAKDQANIEAYGLRPNNPVKIPEICTLAVARHVAQLMLQRGLYVRNHYEFRLPWKYALLEPMDIVTLTDSALGLDREPVRIVSIEEDAEGLLSVIAEELPIGVAGAAKYVTQGGTGFQIDYNAAPGNANAPVIFEAPDLLTAGSGLEIWIATSGGANWGGYEVWVSRDNATYQRVGEMHGKARHGVLTAAMATGGDPDTLHSLAVDISISGGQLTGGTQANADALNTLCYVDGELLAFQSATLTGVGKYTLGTYLRRGAYGTTIGAHNKGSLFARLDKAVFKYPFTADMIGTPVYLKLLSFNLYGGAKQTLDTVQPITWNVTGAALKSPLPNVTGLSNAYRNGQTLLSWQLVTDFRTVDYEIRRGTNWQTAIVLGRTPLTEFVIAQNGTYWVAAHYSNAQGVTAYSATPVDITIGGAILPANVVASWNEAATGWAGTCTTPAFRDPVEQAVKLGGSALFSAIPLISAANTVEYYGGIATGGYYQIPVSHEIDIGTAQACNVSVGVQAASDTPFALVSTIPVFSAQASVQGNFSGKSSLAIEIDTAQNNLVWQGWRPFVPGQYIARRFRFRVKLISADPTVSTILTGMTFSVDMPDRVDTGTALAVPAAGKAVVFATPFQIVPNVQITILNPVAGDVIAFPAQPTTTGFTVQITNAGVGVARNINWLAKGY</sequence>
<dbReference type="EMBL" id="AP018738">
    <property type="protein sequence ID" value="BBE50909.1"/>
    <property type="molecule type" value="Genomic_DNA"/>
</dbReference>
<dbReference type="KEGG" id="fam:OYT1_ch1352"/>
<name>A0A2Z6GC75_9PROT</name>
<protein>
    <submittedName>
        <fullName evidence="3">Uncharacterized protein</fullName>
    </submittedName>
</protein>
<evidence type="ECO:0000313" key="3">
    <source>
        <dbReference type="EMBL" id="BBE50909.1"/>
    </source>
</evidence>
<dbReference type="Pfam" id="PF13550">
    <property type="entry name" value="Phage-tail_3"/>
    <property type="match status" value="1"/>
</dbReference>
<feature type="domain" description="Tip attachment protein J" evidence="1">
    <location>
        <begin position="225"/>
        <end position="407"/>
    </location>
</feature>
<evidence type="ECO:0000259" key="1">
    <source>
        <dbReference type="Pfam" id="PF13550"/>
    </source>
</evidence>
<reference evidence="3 4" key="1">
    <citation type="submission" date="2018-06" db="EMBL/GenBank/DDBJ databases">
        <title>OYT1 Genome Sequencing.</title>
        <authorList>
            <person name="Kato S."/>
            <person name="Itoh T."/>
            <person name="Ohkuma M."/>
        </authorList>
    </citation>
    <scope>NUCLEOTIDE SEQUENCE [LARGE SCALE GENOMIC DNA]</scope>
    <source>
        <strain evidence="3 4">OYT1</strain>
    </source>
</reference>
<dbReference type="AlphaFoldDB" id="A0A2Z6GC75"/>
<feature type="domain" description="Rcc01698-like C-terminal" evidence="2">
    <location>
        <begin position="504"/>
        <end position="595"/>
    </location>
</feature>
<dbReference type="STRING" id="1188319.OYT1_02012"/>
<dbReference type="InterPro" id="IPR032876">
    <property type="entry name" value="J_dom"/>
</dbReference>
<keyword evidence="4" id="KW-1185">Reference proteome</keyword>
<dbReference type="RefSeq" id="WP_051937926.1">
    <property type="nucleotide sequence ID" value="NZ_AP018738.1"/>
</dbReference>
<organism evidence="3 4">
    <name type="scientific">Ferriphaselus amnicola</name>
    <dbReference type="NCBI Taxonomy" id="1188319"/>
    <lineage>
        <taxon>Bacteria</taxon>
        <taxon>Pseudomonadati</taxon>
        <taxon>Pseudomonadota</taxon>
        <taxon>Betaproteobacteria</taxon>
        <taxon>Nitrosomonadales</taxon>
        <taxon>Gallionellaceae</taxon>
        <taxon>Ferriphaselus</taxon>
    </lineage>
</organism>
<accession>A0A2Z6GC75</accession>
<dbReference type="Pfam" id="PF23666">
    <property type="entry name" value="Rcc01698_C"/>
    <property type="match status" value="1"/>
</dbReference>
<evidence type="ECO:0000259" key="2">
    <source>
        <dbReference type="Pfam" id="PF23666"/>
    </source>
</evidence>
<evidence type="ECO:0000313" key="4">
    <source>
        <dbReference type="Proteomes" id="UP000033070"/>
    </source>
</evidence>
<gene>
    <name evidence="3" type="ORF">OYT1_ch1352</name>
</gene>
<dbReference type="InterPro" id="IPR056490">
    <property type="entry name" value="Rcc01698_C"/>
</dbReference>
<proteinExistence type="predicted"/>